<keyword evidence="4" id="KW-1185">Reference proteome</keyword>
<feature type="coiled-coil region" evidence="1">
    <location>
        <begin position="95"/>
        <end position="122"/>
    </location>
</feature>
<evidence type="ECO:0000313" key="4">
    <source>
        <dbReference type="Proteomes" id="UP000823775"/>
    </source>
</evidence>
<gene>
    <name evidence="3" type="ORF">HAX54_036573</name>
</gene>
<organism evidence="3 4">
    <name type="scientific">Datura stramonium</name>
    <name type="common">Jimsonweed</name>
    <name type="synonym">Common thornapple</name>
    <dbReference type="NCBI Taxonomy" id="4076"/>
    <lineage>
        <taxon>Eukaryota</taxon>
        <taxon>Viridiplantae</taxon>
        <taxon>Streptophyta</taxon>
        <taxon>Embryophyta</taxon>
        <taxon>Tracheophyta</taxon>
        <taxon>Spermatophyta</taxon>
        <taxon>Magnoliopsida</taxon>
        <taxon>eudicotyledons</taxon>
        <taxon>Gunneridae</taxon>
        <taxon>Pentapetalae</taxon>
        <taxon>asterids</taxon>
        <taxon>lamiids</taxon>
        <taxon>Solanales</taxon>
        <taxon>Solanaceae</taxon>
        <taxon>Solanoideae</taxon>
        <taxon>Datureae</taxon>
        <taxon>Datura</taxon>
    </lineage>
</organism>
<accession>A0ABS8VIA4</accession>
<name>A0ABS8VIA4_DATST</name>
<evidence type="ECO:0000313" key="3">
    <source>
        <dbReference type="EMBL" id="MCD9646592.1"/>
    </source>
</evidence>
<feature type="region of interest" description="Disordered" evidence="2">
    <location>
        <begin position="191"/>
        <end position="210"/>
    </location>
</feature>
<evidence type="ECO:0000256" key="2">
    <source>
        <dbReference type="SAM" id="MobiDB-lite"/>
    </source>
</evidence>
<evidence type="ECO:0000256" key="1">
    <source>
        <dbReference type="SAM" id="Coils"/>
    </source>
</evidence>
<comment type="caution">
    <text evidence="3">The sequence shown here is derived from an EMBL/GenBank/DDBJ whole genome shotgun (WGS) entry which is preliminary data.</text>
</comment>
<protein>
    <submittedName>
        <fullName evidence="3">Uncharacterized protein</fullName>
    </submittedName>
</protein>
<keyword evidence="1" id="KW-0175">Coiled coil</keyword>
<sequence length="210" mass="24189">MPSFGEWSHYPNGLPCVETIKLVDKMWHTEEKDTMLLVMMKQMELLTSWKNVQFVDINNQGNTEVLPSVMESTLKVVLEKVLATEEGVQDLRSILLDLTTTIKIHEVVIQQLEERMNKLAFQMATPIATNNASPRKNIMDDDDLEWEMEEEAIEVLIVDVSLKGEELNEIHHVYKEVINYSFPPRKMDLDLKNHTTPSSQPSCHALPWEA</sequence>
<proteinExistence type="predicted"/>
<dbReference type="EMBL" id="JACEIK010004856">
    <property type="protein sequence ID" value="MCD9646592.1"/>
    <property type="molecule type" value="Genomic_DNA"/>
</dbReference>
<reference evidence="3 4" key="1">
    <citation type="journal article" date="2021" name="BMC Genomics">
        <title>Datura genome reveals duplications of psychoactive alkaloid biosynthetic genes and high mutation rate following tissue culture.</title>
        <authorList>
            <person name="Rajewski A."/>
            <person name="Carter-House D."/>
            <person name="Stajich J."/>
            <person name="Litt A."/>
        </authorList>
    </citation>
    <scope>NUCLEOTIDE SEQUENCE [LARGE SCALE GENOMIC DNA]</scope>
    <source>
        <strain evidence="3">AR-01</strain>
    </source>
</reference>
<dbReference type="Proteomes" id="UP000823775">
    <property type="component" value="Unassembled WGS sequence"/>
</dbReference>